<dbReference type="GO" id="GO:0005886">
    <property type="term" value="C:plasma membrane"/>
    <property type="evidence" value="ECO:0007669"/>
    <property type="project" value="TreeGrafter"/>
</dbReference>
<dbReference type="EMBL" id="CAKMRJ010000001">
    <property type="protein sequence ID" value="CAH1415403.1"/>
    <property type="molecule type" value="Genomic_DNA"/>
</dbReference>
<name>A0AAU9LHD3_9ASTR</name>
<evidence type="ECO:0000256" key="1">
    <source>
        <dbReference type="ARBA" id="ARBA00022842"/>
    </source>
</evidence>
<comment type="caution">
    <text evidence="2">The sequence shown here is derived from an EMBL/GenBank/DDBJ whole genome shotgun (WGS) entry which is preliminary data.</text>
</comment>
<gene>
    <name evidence="2" type="ORF">LVIROSA_LOCUS3254</name>
</gene>
<accession>A0AAU9LHD3</accession>
<dbReference type="Proteomes" id="UP001157418">
    <property type="component" value="Unassembled WGS sequence"/>
</dbReference>
<evidence type="ECO:0000313" key="3">
    <source>
        <dbReference type="Proteomes" id="UP001157418"/>
    </source>
</evidence>
<dbReference type="PANTHER" id="PTHR24093:SF519">
    <property type="entry name" value="CALCIUM-TRANSPORTING ATPASE"/>
    <property type="match status" value="1"/>
</dbReference>
<dbReference type="PANTHER" id="PTHR24093">
    <property type="entry name" value="CATION TRANSPORTING ATPASE"/>
    <property type="match status" value="1"/>
</dbReference>
<protein>
    <recommendedName>
        <fullName evidence="4">H(+)-exporting diphosphatase</fullName>
    </recommendedName>
</protein>
<dbReference type="AlphaFoldDB" id="A0AAU9LHD3"/>
<organism evidence="2 3">
    <name type="scientific">Lactuca virosa</name>
    <dbReference type="NCBI Taxonomy" id="75947"/>
    <lineage>
        <taxon>Eukaryota</taxon>
        <taxon>Viridiplantae</taxon>
        <taxon>Streptophyta</taxon>
        <taxon>Embryophyta</taxon>
        <taxon>Tracheophyta</taxon>
        <taxon>Spermatophyta</taxon>
        <taxon>Magnoliopsida</taxon>
        <taxon>eudicotyledons</taxon>
        <taxon>Gunneridae</taxon>
        <taxon>Pentapetalae</taxon>
        <taxon>asterids</taxon>
        <taxon>campanulids</taxon>
        <taxon>Asterales</taxon>
        <taxon>Asteraceae</taxon>
        <taxon>Cichorioideae</taxon>
        <taxon>Cichorieae</taxon>
        <taxon>Lactucinae</taxon>
        <taxon>Lactuca</taxon>
    </lineage>
</organism>
<proteinExistence type="predicted"/>
<evidence type="ECO:0008006" key="4">
    <source>
        <dbReference type="Google" id="ProtNLM"/>
    </source>
</evidence>
<evidence type="ECO:0000313" key="2">
    <source>
        <dbReference type="EMBL" id="CAH1415403.1"/>
    </source>
</evidence>
<reference evidence="2 3" key="1">
    <citation type="submission" date="2022-01" db="EMBL/GenBank/DDBJ databases">
        <authorList>
            <person name="Xiong W."/>
            <person name="Schranz E."/>
        </authorList>
    </citation>
    <scope>NUCLEOTIDE SEQUENCE [LARGE SCALE GENOMIC DNA]</scope>
</reference>
<sequence length="203" mass="21939">MVAAAASLALGIKTEVIRGGRRVEISIFDIVVGDVITLKIGDQVHKDHKSPFLMSGCKVADGYGTMMATSVGIHTEWGLLMPSISKKIMERKHHYRLVFIKGAFEWSGYIYWYSRACGGCICSCHPTHKDDKDQVEFIAGKTSLGDAVDGAIKIFTVAVTVVVFAVPGGLPLAVTLTGSELPSATGTSKRPAISHYPFAHENW</sequence>
<dbReference type="Gene3D" id="1.20.1110.10">
    <property type="entry name" value="Calcium-transporting ATPase, transmembrane domain"/>
    <property type="match status" value="1"/>
</dbReference>
<keyword evidence="1" id="KW-0460">Magnesium</keyword>
<dbReference type="SUPFAM" id="SSF81653">
    <property type="entry name" value="Calcium ATPase, transduction domain A"/>
    <property type="match status" value="1"/>
</dbReference>
<dbReference type="InterPro" id="IPR008250">
    <property type="entry name" value="ATPase_P-typ_transduc_dom_A_sf"/>
</dbReference>
<keyword evidence="3" id="KW-1185">Reference proteome</keyword>
<dbReference type="GO" id="GO:0005388">
    <property type="term" value="F:P-type calcium transporter activity"/>
    <property type="evidence" value="ECO:0007669"/>
    <property type="project" value="TreeGrafter"/>
</dbReference>